<name>A0A2U2BGB6_ALCFA</name>
<evidence type="ECO:0000313" key="1">
    <source>
        <dbReference type="EMBL" id="PWE13058.1"/>
    </source>
</evidence>
<protein>
    <recommendedName>
        <fullName evidence="3">Uracil-DNA glycosylase-like domain-containing protein</fullName>
    </recommendedName>
</protein>
<proteinExistence type="predicted"/>
<reference evidence="1 2" key="1">
    <citation type="submission" date="2018-05" db="EMBL/GenBank/DDBJ databases">
        <title>Genome Sequence of an Efficient Indole-Degrading Bacterium, Alcaligenes sp.YBY.</title>
        <authorList>
            <person name="Yang B."/>
        </authorList>
    </citation>
    <scope>NUCLEOTIDE SEQUENCE [LARGE SCALE GENOMIC DNA]</scope>
    <source>
        <strain evidence="1 2">YBY</strain>
    </source>
</reference>
<reference evidence="1 2" key="2">
    <citation type="submission" date="2018-05" db="EMBL/GenBank/DDBJ databases">
        <authorList>
            <person name="Lanie J.A."/>
            <person name="Ng W.-L."/>
            <person name="Kazmierczak K.M."/>
            <person name="Andrzejewski T.M."/>
            <person name="Davidsen T.M."/>
            <person name="Wayne K.J."/>
            <person name="Tettelin H."/>
            <person name="Glass J.I."/>
            <person name="Rusch D."/>
            <person name="Podicherti R."/>
            <person name="Tsui H.-C.T."/>
            <person name="Winkler M.E."/>
        </authorList>
    </citation>
    <scope>NUCLEOTIDE SEQUENCE [LARGE SCALE GENOMIC DNA]</scope>
    <source>
        <strain evidence="1 2">YBY</strain>
    </source>
</reference>
<dbReference type="EMBL" id="QEXO01000004">
    <property type="protein sequence ID" value="PWE13058.1"/>
    <property type="molecule type" value="Genomic_DNA"/>
</dbReference>
<gene>
    <name evidence="1" type="ORF">DF183_14585</name>
</gene>
<sequence length="229" mass="25596">MLDKFDGCEGGDPGNEASPSIWLFGIEPGWSVYDQENIEPKNDPMDDGYSVQTQLQWPFNRNAFKLLAAISGVSASQYREFANEHEPFVQGSTGYFKGNLYPYACNKVTTWPDDAREETGFASKAQYQEWCAAHRWPAIKSWIDEHKPKLFIGVGNTFRNQFSLSVFGQSVELECRDISVNGYSKKIYFGESDGRKLVVIPHLSNGSNSLNSDEAIEKAGALISSFLHG</sequence>
<accession>A0A2U2BGB6</accession>
<evidence type="ECO:0008006" key="3">
    <source>
        <dbReference type="Google" id="ProtNLM"/>
    </source>
</evidence>
<dbReference type="AlphaFoldDB" id="A0A2U2BGB6"/>
<evidence type="ECO:0000313" key="2">
    <source>
        <dbReference type="Proteomes" id="UP000245216"/>
    </source>
</evidence>
<comment type="caution">
    <text evidence="1">The sequence shown here is derived from an EMBL/GenBank/DDBJ whole genome shotgun (WGS) entry which is preliminary data.</text>
</comment>
<organism evidence="1 2">
    <name type="scientific">Alcaligenes faecalis</name>
    <dbReference type="NCBI Taxonomy" id="511"/>
    <lineage>
        <taxon>Bacteria</taxon>
        <taxon>Pseudomonadati</taxon>
        <taxon>Pseudomonadota</taxon>
        <taxon>Betaproteobacteria</taxon>
        <taxon>Burkholderiales</taxon>
        <taxon>Alcaligenaceae</taxon>
        <taxon>Alcaligenes</taxon>
    </lineage>
</organism>
<dbReference type="Proteomes" id="UP000245216">
    <property type="component" value="Unassembled WGS sequence"/>
</dbReference>